<evidence type="ECO:0000313" key="4">
    <source>
        <dbReference type="Proteomes" id="UP001187471"/>
    </source>
</evidence>
<organism evidence="3 4">
    <name type="scientific">Escallonia rubra</name>
    <dbReference type="NCBI Taxonomy" id="112253"/>
    <lineage>
        <taxon>Eukaryota</taxon>
        <taxon>Viridiplantae</taxon>
        <taxon>Streptophyta</taxon>
        <taxon>Embryophyta</taxon>
        <taxon>Tracheophyta</taxon>
        <taxon>Spermatophyta</taxon>
        <taxon>Magnoliopsida</taxon>
        <taxon>eudicotyledons</taxon>
        <taxon>Gunneridae</taxon>
        <taxon>Pentapetalae</taxon>
        <taxon>asterids</taxon>
        <taxon>campanulids</taxon>
        <taxon>Escalloniales</taxon>
        <taxon>Escalloniaceae</taxon>
        <taxon>Escallonia</taxon>
    </lineage>
</organism>
<dbReference type="InterPro" id="IPR017887">
    <property type="entry name" value="TF_TCP_subgr"/>
</dbReference>
<proteinExistence type="predicted"/>
<evidence type="ECO:0000313" key="3">
    <source>
        <dbReference type="EMBL" id="KAK2977393.1"/>
    </source>
</evidence>
<keyword evidence="4" id="KW-1185">Reference proteome</keyword>
<gene>
    <name evidence="3" type="ORF">RJ640_007679</name>
</gene>
<dbReference type="AlphaFoldDB" id="A0AA88R1I3"/>
<evidence type="ECO:0000259" key="2">
    <source>
        <dbReference type="Pfam" id="PF03634"/>
    </source>
</evidence>
<sequence length="203" mass="23418">MATFTWKTAEEGVTKEKEDWTPPEESAATAAWTSFLWRSKVQAAEASRSPLSCLPDHSSPELLHTNMDQLWQREHYQRYELQTSMEVDGIQSKYMRIGNNKIGRKVDELRPDDEEDGDVKRGCGASDFNDSVGGRIGRLYWWLSSRIFKVSRTSGRKDCHGKVLTSKGLRDRLVRLFVTMTIQFYNLWIDLAKMNRARQSSGY</sequence>
<protein>
    <recommendedName>
        <fullName evidence="2">TCP domain-containing protein</fullName>
    </recommendedName>
</protein>
<dbReference type="Pfam" id="PF03634">
    <property type="entry name" value="TCP"/>
    <property type="match status" value="1"/>
</dbReference>
<dbReference type="Proteomes" id="UP001187471">
    <property type="component" value="Unassembled WGS sequence"/>
</dbReference>
<feature type="domain" description="TCP" evidence="2">
    <location>
        <begin position="155"/>
        <end position="187"/>
    </location>
</feature>
<evidence type="ECO:0000256" key="1">
    <source>
        <dbReference type="SAM" id="MobiDB-lite"/>
    </source>
</evidence>
<reference evidence="3" key="1">
    <citation type="submission" date="2022-12" db="EMBL/GenBank/DDBJ databases">
        <title>Draft genome assemblies for two species of Escallonia (Escalloniales).</title>
        <authorList>
            <person name="Chanderbali A."/>
            <person name="Dervinis C."/>
            <person name="Anghel I."/>
            <person name="Soltis D."/>
            <person name="Soltis P."/>
            <person name="Zapata F."/>
        </authorList>
    </citation>
    <scope>NUCLEOTIDE SEQUENCE</scope>
    <source>
        <strain evidence="3">UCBG92.1500</strain>
        <tissue evidence="3">Leaf</tissue>
    </source>
</reference>
<comment type="caution">
    <text evidence="3">The sequence shown here is derived from an EMBL/GenBank/DDBJ whole genome shotgun (WGS) entry which is preliminary data.</text>
</comment>
<feature type="compositionally biased region" description="Basic and acidic residues" evidence="1">
    <location>
        <begin position="8"/>
        <end position="20"/>
    </location>
</feature>
<dbReference type="EMBL" id="JAVXUO010001993">
    <property type="protein sequence ID" value="KAK2977393.1"/>
    <property type="molecule type" value="Genomic_DNA"/>
</dbReference>
<feature type="region of interest" description="Disordered" evidence="1">
    <location>
        <begin position="1"/>
        <end position="26"/>
    </location>
</feature>
<accession>A0AA88R1I3</accession>
<name>A0AA88R1I3_9ASTE</name>